<dbReference type="InterPro" id="IPR045185">
    <property type="entry name" value="PUB22/23/24-like"/>
</dbReference>
<dbReference type="SMART" id="SM00504">
    <property type="entry name" value="Ubox"/>
    <property type="match status" value="1"/>
</dbReference>
<dbReference type="AlphaFoldDB" id="A0A6A6K8E4"/>
<dbReference type="GO" id="GO:0016567">
    <property type="term" value="P:protein ubiquitination"/>
    <property type="evidence" value="ECO:0007669"/>
    <property type="project" value="UniProtKB-UniRule"/>
</dbReference>
<evidence type="ECO:0000256" key="2">
    <source>
        <dbReference type="ARBA" id="ARBA00004906"/>
    </source>
</evidence>
<dbReference type="PANTHER" id="PTHR22849:SF20">
    <property type="entry name" value="U-BOX DOMAIN-CONTAINING PROTEIN 27-RELATED"/>
    <property type="match status" value="1"/>
</dbReference>
<evidence type="ECO:0000256" key="1">
    <source>
        <dbReference type="ARBA" id="ARBA00003861"/>
    </source>
</evidence>
<sequence>MVRDDLFITVPSLFRCPISLDVMKSPVSLCTGVTYDRTSIQRWLDNGNNTCPLTMQVLRSKEVVPNRNLQRLIKTWSDSVQHHRTHRVDSATTSVPSQDEIKCIVKDIETEKDPDRCCFDALSKILCFAEESVENREFLAKMDGFVQMLVDFLGDNKSIDFIEQVIRVLELILIKMGDYKQLMTLLLKNKNVDACPRSFSRFNEEEAWTRELDREVAAFSLLLTGFTVVPALVVKTGELLVFWGVSISV</sequence>
<keyword evidence="5 6" id="KW-0833">Ubl conjugation pathway</keyword>
<accession>A0A6A6K8E4</accession>
<name>A0A6A6K8E4_HEVBR</name>
<dbReference type="FunFam" id="3.30.40.10:FF:000502">
    <property type="entry name" value="RING-type E3 ubiquitin transferase"/>
    <property type="match status" value="1"/>
</dbReference>
<comment type="function">
    <text evidence="1 6">Functions as an E3 ubiquitin ligase.</text>
</comment>
<dbReference type="InterPro" id="IPR013083">
    <property type="entry name" value="Znf_RING/FYVE/PHD"/>
</dbReference>
<proteinExistence type="predicted"/>
<dbReference type="Gene3D" id="3.30.40.10">
    <property type="entry name" value="Zinc/RING finger domain, C3HC4 (zinc finger)"/>
    <property type="match status" value="1"/>
</dbReference>
<protein>
    <recommendedName>
        <fullName evidence="6 7">U-box domain-containing protein</fullName>
        <ecNumber evidence="6">2.3.2.27</ecNumber>
    </recommendedName>
    <alternativeName>
        <fullName evidence="6">RING-type E3 ubiquitin transferase PUB</fullName>
    </alternativeName>
</protein>
<dbReference type="GO" id="GO:0061630">
    <property type="term" value="F:ubiquitin protein ligase activity"/>
    <property type="evidence" value="ECO:0007669"/>
    <property type="project" value="UniProtKB-UniRule"/>
</dbReference>
<keyword evidence="9" id="KW-1185">Reference proteome</keyword>
<evidence type="ECO:0000256" key="4">
    <source>
        <dbReference type="ARBA" id="ARBA00022737"/>
    </source>
</evidence>
<evidence type="ECO:0000256" key="3">
    <source>
        <dbReference type="ARBA" id="ARBA00022679"/>
    </source>
</evidence>
<feature type="domain" description="U-box" evidence="7">
    <location>
        <begin position="9"/>
        <end position="83"/>
    </location>
</feature>
<dbReference type="Proteomes" id="UP000467840">
    <property type="component" value="Chromosome 12"/>
</dbReference>
<evidence type="ECO:0000256" key="6">
    <source>
        <dbReference type="RuleBase" id="RU369093"/>
    </source>
</evidence>
<dbReference type="InterPro" id="IPR045210">
    <property type="entry name" value="RING-Ubox_PUB"/>
</dbReference>
<gene>
    <name evidence="8" type="ORF">GH714_021260</name>
</gene>
<comment type="caution">
    <text evidence="8">The sequence shown here is derived from an EMBL/GenBank/DDBJ whole genome shotgun (WGS) entry which is preliminary data.</text>
</comment>
<dbReference type="SUPFAM" id="SSF57850">
    <property type="entry name" value="RING/U-box"/>
    <property type="match status" value="1"/>
</dbReference>
<keyword evidence="3 6" id="KW-0808">Transferase</keyword>
<dbReference type="EMBL" id="JAAGAX010000018">
    <property type="protein sequence ID" value="KAF2284376.1"/>
    <property type="molecule type" value="Genomic_DNA"/>
</dbReference>
<evidence type="ECO:0000259" key="7">
    <source>
        <dbReference type="PROSITE" id="PS51698"/>
    </source>
</evidence>
<evidence type="ECO:0000313" key="9">
    <source>
        <dbReference type="Proteomes" id="UP000467840"/>
    </source>
</evidence>
<evidence type="ECO:0000313" key="8">
    <source>
        <dbReference type="EMBL" id="KAF2284376.1"/>
    </source>
</evidence>
<dbReference type="InterPro" id="IPR003613">
    <property type="entry name" value="Ubox_domain"/>
</dbReference>
<dbReference type="EC" id="2.3.2.27" evidence="6"/>
<dbReference type="Pfam" id="PF04564">
    <property type="entry name" value="U-box"/>
    <property type="match status" value="1"/>
</dbReference>
<dbReference type="CDD" id="cd16664">
    <property type="entry name" value="RING-Ubox_PUB"/>
    <property type="match status" value="1"/>
</dbReference>
<reference evidence="8 9" key="1">
    <citation type="journal article" date="2020" name="Mol. Plant">
        <title>The Chromosome-Based Rubber Tree Genome Provides New Insights into Spurge Genome Evolution and Rubber Biosynthesis.</title>
        <authorList>
            <person name="Liu J."/>
            <person name="Shi C."/>
            <person name="Shi C.C."/>
            <person name="Li W."/>
            <person name="Zhang Q.J."/>
            <person name="Zhang Y."/>
            <person name="Li K."/>
            <person name="Lu H.F."/>
            <person name="Shi C."/>
            <person name="Zhu S.T."/>
            <person name="Xiao Z.Y."/>
            <person name="Nan H."/>
            <person name="Yue Y."/>
            <person name="Zhu X.G."/>
            <person name="Wu Y."/>
            <person name="Hong X.N."/>
            <person name="Fan G.Y."/>
            <person name="Tong Y."/>
            <person name="Zhang D."/>
            <person name="Mao C.L."/>
            <person name="Liu Y.L."/>
            <person name="Hao S.J."/>
            <person name="Liu W.Q."/>
            <person name="Lv M.Q."/>
            <person name="Zhang H.B."/>
            <person name="Liu Y."/>
            <person name="Hu-Tang G.R."/>
            <person name="Wang J.P."/>
            <person name="Wang J.H."/>
            <person name="Sun Y.H."/>
            <person name="Ni S.B."/>
            <person name="Chen W.B."/>
            <person name="Zhang X.C."/>
            <person name="Jiao Y.N."/>
            <person name="Eichler E.E."/>
            <person name="Li G.H."/>
            <person name="Liu X."/>
            <person name="Gao L.Z."/>
        </authorList>
    </citation>
    <scope>NUCLEOTIDE SEQUENCE [LARGE SCALE GENOMIC DNA]</scope>
    <source>
        <strain evidence="9">cv. GT1</strain>
        <tissue evidence="8">Leaf</tissue>
    </source>
</reference>
<organism evidence="8 9">
    <name type="scientific">Hevea brasiliensis</name>
    <name type="common">Para rubber tree</name>
    <name type="synonym">Siphonia brasiliensis</name>
    <dbReference type="NCBI Taxonomy" id="3981"/>
    <lineage>
        <taxon>Eukaryota</taxon>
        <taxon>Viridiplantae</taxon>
        <taxon>Streptophyta</taxon>
        <taxon>Embryophyta</taxon>
        <taxon>Tracheophyta</taxon>
        <taxon>Spermatophyta</taxon>
        <taxon>Magnoliopsida</taxon>
        <taxon>eudicotyledons</taxon>
        <taxon>Gunneridae</taxon>
        <taxon>Pentapetalae</taxon>
        <taxon>rosids</taxon>
        <taxon>fabids</taxon>
        <taxon>Malpighiales</taxon>
        <taxon>Euphorbiaceae</taxon>
        <taxon>Crotonoideae</taxon>
        <taxon>Micrandreae</taxon>
        <taxon>Hevea</taxon>
    </lineage>
</organism>
<comment type="catalytic activity">
    <reaction evidence="6">
        <text>S-ubiquitinyl-[E2 ubiquitin-conjugating enzyme]-L-cysteine + [acceptor protein]-L-lysine = [E2 ubiquitin-conjugating enzyme]-L-cysteine + N(6)-ubiquitinyl-[acceptor protein]-L-lysine.</text>
        <dbReference type="EC" id="2.3.2.27"/>
    </reaction>
</comment>
<dbReference type="PROSITE" id="PS51698">
    <property type="entry name" value="U_BOX"/>
    <property type="match status" value="1"/>
</dbReference>
<dbReference type="PANTHER" id="PTHR22849">
    <property type="entry name" value="WDSAM1 PROTEIN"/>
    <property type="match status" value="1"/>
</dbReference>
<keyword evidence="4" id="KW-0677">Repeat</keyword>
<comment type="pathway">
    <text evidence="2 6">Protein modification; protein ubiquitination.</text>
</comment>
<dbReference type="UniPathway" id="UPA00143"/>
<evidence type="ECO:0000256" key="5">
    <source>
        <dbReference type="ARBA" id="ARBA00022786"/>
    </source>
</evidence>